<dbReference type="Pfam" id="PF00300">
    <property type="entry name" value="His_Phos_1"/>
    <property type="match status" value="1"/>
</dbReference>
<evidence type="ECO:0000313" key="2">
    <source>
        <dbReference type="Proteomes" id="UP000190367"/>
    </source>
</evidence>
<dbReference type="Gene3D" id="3.40.50.1240">
    <property type="entry name" value="Phosphoglycerate mutase-like"/>
    <property type="match status" value="1"/>
</dbReference>
<dbReference type="Proteomes" id="UP000190367">
    <property type="component" value="Unassembled WGS sequence"/>
</dbReference>
<evidence type="ECO:0000313" key="1">
    <source>
        <dbReference type="EMBL" id="SKA40441.1"/>
    </source>
</evidence>
<dbReference type="SUPFAM" id="SSF53254">
    <property type="entry name" value="Phosphoglycerate mutase-like"/>
    <property type="match status" value="1"/>
</dbReference>
<proteinExistence type="predicted"/>
<dbReference type="AlphaFoldDB" id="A0A1T4TJJ4"/>
<keyword evidence="2" id="KW-1185">Reference proteome</keyword>
<dbReference type="InterPro" id="IPR013078">
    <property type="entry name" value="His_Pase_superF_clade-1"/>
</dbReference>
<organism evidence="1 2">
    <name type="scientific">Chitinophaga eiseniae</name>
    <dbReference type="NCBI Taxonomy" id="634771"/>
    <lineage>
        <taxon>Bacteria</taxon>
        <taxon>Pseudomonadati</taxon>
        <taxon>Bacteroidota</taxon>
        <taxon>Chitinophagia</taxon>
        <taxon>Chitinophagales</taxon>
        <taxon>Chitinophagaceae</taxon>
        <taxon>Chitinophaga</taxon>
    </lineage>
</organism>
<protein>
    <submittedName>
        <fullName evidence="1">Histidine phosphatase superfamily (Branch 1)</fullName>
    </submittedName>
</protein>
<sequence>MDAGWLSFTMQLMRLLPVIFSLLLLAACKPKAPVRQPVPVSEDTTFLTGTFYFVRHAERYPGGADTTLAPEGFQRAGLLYERLKNAHLDKIYLTPYLRCIQTADSLRIKQKLDTCFYKADTTGESLIYEITRHGDWGKRILVIGHSNTLVPAMRGLRAKPHMNMLGEDEYNWLFIVHKTSAGTSLTEDCY</sequence>
<accession>A0A1T4TJJ4</accession>
<dbReference type="CDD" id="cd07040">
    <property type="entry name" value="HP"/>
    <property type="match status" value="1"/>
</dbReference>
<dbReference type="EMBL" id="FUWZ01000005">
    <property type="protein sequence ID" value="SKA40441.1"/>
    <property type="molecule type" value="Genomic_DNA"/>
</dbReference>
<reference evidence="2" key="1">
    <citation type="submission" date="2017-02" db="EMBL/GenBank/DDBJ databases">
        <authorList>
            <person name="Varghese N."/>
            <person name="Submissions S."/>
        </authorList>
    </citation>
    <scope>NUCLEOTIDE SEQUENCE [LARGE SCALE GENOMIC DNA]</scope>
    <source>
        <strain evidence="2">DSM 22224</strain>
    </source>
</reference>
<dbReference type="InterPro" id="IPR029033">
    <property type="entry name" value="His_PPase_superfam"/>
</dbReference>
<dbReference type="STRING" id="634771.SAMN04488128_105189"/>
<gene>
    <name evidence="1" type="ORF">SAMN04488128_105189</name>
</gene>
<name>A0A1T4TJJ4_9BACT</name>